<name>A0A2N5J8T4_9BIFI</name>
<organism evidence="1 2">
    <name type="scientific">Bifidobacterium margollesii</name>
    <dbReference type="NCBI Taxonomy" id="2020964"/>
    <lineage>
        <taxon>Bacteria</taxon>
        <taxon>Bacillati</taxon>
        <taxon>Actinomycetota</taxon>
        <taxon>Actinomycetes</taxon>
        <taxon>Bifidobacteriales</taxon>
        <taxon>Bifidobacteriaceae</taxon>
        <taxon>Bifidobacterium</taxon>
    </lineage>
</organism>
<proteinExistence type="predicted"/>
<keyword evidence="2" id="KW-1185">Reference proteome</keyword>
<evidence type="ECO:0000313" key="1">
    <source>
        <dbReference type="EMBL" id="PLS30626.1"/>
    </source>
</evidence>
<gene>
    <name evidence="1" type="ORF">Uis1B_1546</name>
</gene>
<comment type="caution">
    <text evidence="1">The sequence shown here is derived from an EMBL/GenBank/DDBJ whole genome shotgun (WGS) entry which is preliminary data.</text>
</comment>
<sequence>MSIAIITGASSGLGRAYIDAIIRECRFGPSRDLLGW</sequence>
<reference evidence="1 2" key="1">
    <citation type="submission" date="2017-07" db="EMBL/GenBank/DDBJ databases">
        <title>Bifidobacterium novel species.</title>
        <authorList>
            <person name="Lugli G.A."/>
            <person name="Milani C."/>
            <person name="Duranti S."/>
            <person name="Mangifesta M."/>
        </authorList>
    </citation>
    <scope>NUCLEOTIDE SEQUENCE [LARGE SCALE GENOMIC DNA]</scope>
    <source>
        <strain evidence="2">Uis1B</strain>
    </source>
</reference>
<dbReference type="AlphaFoldDB" id="A0A2N5J8T4"/>
<dbReference type="EMBL" id="NMWU01000027">
    <property type="protein sequence ID" value="PLS30626.1"/>
    <property type="molecule type" value="Genomic_DNA"/>
</dbReference>
<evidence type="ECO:0008006" key="3">
    <source>
        <dbReference type="Google" id="ProtNLM"/>
    </source>
</evidence>
<evidence type="ECO:0000313" key="2">
    <source>
        <dbReference type="Proteomes" id="UP000235050"/>
    </source>
</evidence>
<protein>
    <recommendedName>
        <fullName evidence="3">Short-chain dehydrogenase</fullName>
    </recommendedName>
</protein>
<accession>A0A2N5J8T4</accession>
<dbReference type="Proteomes" id="UP000235050">
    <property type="component" value="Unassembled WGS sequence"/>
</dbReference>